<feature type="domain" description="Prolyl 4-hydroxylase alpha subunit Fe(2+) 2OG dioxygenase" evidence="2">
    <location>
        <begin position="117"/>
        <end position="210"/>
    </location>
</feature>
<evidence type="ECO:0000313" key="3">
    <source>
        <dbReference type="EMBL" id="PSF37431.1"/>
    </source>
</evidence>
<evidence type="ECO:0000256" key="1">
    <source>
        <dbReference type="SAM" id="Coils"/>
    </source>
</evidence>
<dbReference type="OrthoDB" id="9783171at2"/>
<dbReference type="AlphaFoldDB" id="A0A2T1LYI9"/>
<dbReference type="PANTHER" id="PTHR12117">
    <property type="entry name" value="HISTONE ACETYLTRANSFERASE COMPLEX"/>
    <property type="match status" value="1"/>
</dbReference>
<dbReference type="RefSeq" id="WP_106456673.1">
    <property type="nucleotide sequence ID" value="NZ_PXOH01000008.1"/>
</dbReference>
<proteinExistence type="predicted"/>
<dbReference type="InterPro" id="IPR051842">
    <property type="entry name" value="uS12_prolyl_hydroxylase"/>
</dbReference>
<dbReference type="Pfam" id="PF13640">
    <property type="entry name" value="2OG-FeII_Oxy_3"/>
    <property type="match status" value="1"/>
</dbReference>
<comment type="caution">
    <text evidence="3">The sequence shown here is derived from an EMBL/GenBank/DDBJ whole genome shotgun (WGS) entry which is preliminary data.</text>
</comment>
<dbReference type="Proteomes" id="UP000239001">
    <property type="component" value="Unassembled WGS sequence"/>
</dbReference>
<dbReference type="GO" id="GO:0006449">
    <property type="term" value="P:regulation of translational termination"/>
    <property type="evidence" value="ECO:0007669"/>
    <property type="project" value="TreeGrafter"/>
</dbReference>
<keyword evidence="1" id="KW-0175">Coiled coil</keyword>
<dbReference type="PANTHER" id="PTHR12117:SF0">
    <property type="entry name" value="PROLYL 3-HYDROXYLASE OGFOD1"/>
    <property type="match status" value="1"/>
</dbReference>
<name>A0A2T1LYI9_9CHRO</name>
<evidence type="ECO:0000259" key="2">
    <source>
        <dbReference type="Pfam" id="PF13640"/>
    </source>
</evidence>
<dbReference type="EMBL" id="PXOH01000008">
    <property type="protein sequence ID" value="PSF37431.1"/>
    <property type="molecule type" value="Genomic_DNA"/>
</dbReference>
<feature type="coiled-coil region" evidence="1">
    <location>
        <begin position="293"/>
        <end position="320"/>
    </location>
</feature>
<dbReference type="Gene3D" id="2.60.120.620">
    <property type="entry name" value="q2cbj1_9rhob like domain"/>
    <property type="match status" value="1"/>
</dbReference>
<accession>A0A2T1LYI9</accession>
<dbReference type="InterPro" id="IPR044862">
    <property type="entry name" value="Pro_4_hyd_alph_FE2OG_OXY"/>
</dbReference>
<reference evidence="3 4" key="2">
    <citation type="submission" date="2018-03" db="EMBL/GenBank/DDBJ databases">
        <authorList>
            <person name="Keele B.F."/>
        </authorList>
    </citation>
    <scope>NUCLEOTIDE SEQUENCE [LARGE SCALE GENOMIC DNA]</scope>
    <source>
        <strain evidence="3 4">CCALA 016</strain>
    </source>
</reference>
<reference evidence="3 4" key="1">
    <citation type="submission" date="2018-03" db="EMBL/GenBank/DDBJ databases">
        <title>The ancient ancestry and fast evolution of plastids.</title>
        <authorList>
            <person name="Moore K.R."/>
            <person name="Magnabosco C."/>
            <person name="Momper L."/>
            <person name="Gold D.A."/>
            <person name="Bosak T."/>
            <person name="Fournier G.P."/>
        </authorList>
    </citation>
    <scope>NUCLEOTIDE SEQUENCE [LARGE SCALE GENOMIC DNA]</scope>
    <source>
        <strain evidence="3 4">CCALA 016</strain>
    </source>
</reference>
<dbReference type="GO" id="GO:0031543">
    <property type="term" value="F:peptidyl-proline dioxygenase activity"/>
    <property type="evidence" value="ECO:0007669"/>
    <property type="project" value="TreeGrafter"/>
</dbReference>
<sequence>MFINPTVLNNLDLYRDKFENAQPFKYIVIENFLQEDLAQKLLDEFPVFDPQKALNELGYVGGKAVHENMKEISTLYAKFAHYVCSKEFLNVVSQITGIEKLIGDETFFGGGTHENLHGQDLDAHVDFNYDERRWLHRRLNLIIFLNHEWDDSWGGLLELHSNPRDPDYNQVTAFAPLFNRCVLFETNEYSWHGFPRINIPEDKRYITRKSLSIYLYSKDRPQEEIAPPHATFYINRPLPAQIQEGNTLTTEDYQAIRNLLQRRDDMIEFYQKRELKESAEKHKYTFSSLPETHEELRKDYDNLLRHYHELQNRYDNLYNSKAGKILRILSKVKNKIQKAIR</sequence>
<dbReference type="GO" id="GO:0005737">
    <property type="term" value="C:cytoplasm"/>
    <property type="evidence" value="ECO:0007669"/>
    <property type="project" value="TreeGrafter"/>
</dbReference>
<evidence type="ECO:0000313" key="4">
    <source>
        <dbReference type="Proteomes" id="UP000239001"/>
    </source>
</evidence>
<protein>
    <submittedName>
        <fullName evidence="3">Proline hydroxylase</fullName>
    </submittedName>
</protein>
<gene>
    <name evidence="3" type="ORF">C7H19_09665</name>
</gene>
<keyword evidence="4" id="KW-1185">Reference proteome</keyword>
<organism evidence="3 4">
    <name type="scientific">Aphanothece hegewaldii CCALA 016</name>
    <dbReference type="NCBI Taxonomy" id="2107694"/>
    <lineage>
        <taxon>Bacteria</taxon>
        <taxon>Bacillati</taxon>
        <taxon>Cyanobacteriota</taxon>
        <taxon>Cyanophyceae</taxon>
        <taxon>Oscillatoriophycideae</taxon>
        <taxon>Chroococcales</taxon>
        <taxon>Aphanothecaceae</taxon>
        <taxon>Aphanothece</taxon>
    </lineage>
</organism>